<dbReference type="AlphaFoldDB" id="A0A2C5ZFQ9"/>
<dbReference type="InterPro" id="IPR036786">
    <property type="entry name" value="Ribosome_mat_SBDS_N_sf"/>
</dbReference>
<feature type="region of interest" description="Disordered" evidence="1">
    <location>
        <begin position="90"/>
        <end position="114"/>
    </location>
</feature>
<dbReference type="EMBL" id="NJEU01000212">
    <property type="protein sequence ID" value="PHH78713.1"/>
    <property type="molecule type" value="Genomic_DNA"/>
</dbReference>
<dbReference type="InterPro" id="IPR019783">
    <property type="entry name" value="SDO1/SBDS_N"/>
</dbReference>
<dbReference type="Gene3D" id="3.30.1250.10">
    <property type="entry name" value="Ribosome maturation protein SBDS, N-terminal domain"/>
    <property type="match status" value="1"/>
</dbReference>
<proteinExistence type="predicted"/>
<accession>A0A2C5ZFQ9</accession>
<feature type="compositionally biased region" description="Polar residues" evidence="1">
    <location>
        <begin position="90"/>
        <end position="107"/>
    </location>
</feature>
<dbReference type="OrthoDB" id="2567806at2759"/>
<reference evidence="3 4" key="1">
    <citation type="submission" date="2017-06" db="EMBL/GenBank/DDBJ databases">
        <title>Ant-infecting Ophiocordyceps genomes reveal a high diversity of potential behavioral manipulation genes and a possible major role for enterotoxins.</title>
        <authorList>
            <person name="De Bekker C."/>
            <person name="Evans H.C."/>
            <person name="Brachmann A."/>
            <person name="Hughes D.P."/>
        </authorList>
    </citation>
    <scope>NUCLEOTIDE SEQUENCE [LARGE SCALE GENOMIC DNA]</scope>
    <source>
        <strain evidence="3 4">1348a</strain>
    </source>
</reference>
<sequence length="114" mass="12819">MTRGETTQSKIHYKGKTDDFLVFVDDEATYKKWLCDRSVPLAHFISSFKIFCTHKQGAQGTFDTASKSALAAEFEMEDEDEVIKTILQKGSMQTMEMPSRQGATNDSMGPMKAH</sequence>
<comment type="caution">
    <text evidence="3">The sequence shown here is derived from an EMBL/GenBank/DDBJ whole genome shotgun (WGS) entry which is preliminary data.</text>
</comment>
<evidence type="ECO:0000313" key="3">
    <source>
        <dbReference type="EMBL" id="PHH78713.1"/>
    </source>
</evidence>
<dbReference type="Proteomes" id="UP000224854">
    <property type="component" value="Unassembled WGS sequence"/>
</dbReference>
<name>A0A2C5ZFQ9_9HYPO</name>
<gene>
    <name evidence="3" type="ORF">CDD82_2896</name>
</gene>
<protein>
    <recommendedName>
        <fullName evidence="2">Ribosome maturation protein SDO1/SBDS N-terminal domain-containing protein</fullName>
    </recommendedName>
</protein>
<organism evidence="3 4">
    <name type="scientific">Ophiocordyceps australis</name>
    <dbReference type="NCBI Taxonomy" id="1399860"/>
    <lineage>
        <taxon>Eukaryota</taxon>
        <taxon>Fungi</taxon>
        <taxon>Dikarya</taxon>
        <taxon>Ascomycota</taxon>
        <taxon>Pezizomycotina</taxon>
        <taxon>Sordariomycetes</taxon>
        <taxon>Hypocreomycetidae</taxon>
        <taxon>Hypocreales</taxon>
        <taxon>Ophiocordycipitaceae</taxon>
        <taxon>Ophiocordyceps</taxon>
    </lineage>
</organism>
<evidence type="ECO:0000256" key="1">
    <source>
        <dbReference type="SAM" id="MobiDB-lite"/>
    </source>
</evidence>
<dbReference type="Pfam" id="PF01172">
    <property type="entry name" value="SBDS_N"/>
    <property type="match status" value="1"/>
</dbReference>
<evidence type="ECO:0000259" key="2">
    <source>
        <dbReference type="Pfam" id="PF01172"/>
    </source>
</evidence>
<feature type="domain" description="Ribosome maturation protein SDO1/SBDS N-terminal" evidence="2">
    <location>
        <begin position="8"/>
        <end position="98"/>
    </location>
</feature>
<dbReference type="SUPFAM" id="SSF89895">
    <property type="entry name" value="FYSH domain"/>
    <property type="match status" value="1"/>
</dbReference>
<keyword evidence="4" id="KW-1185">Reference proteome</keyword>
<evidence type="ECO:0000313" key="4">
    <source>
        <dbReference type="Proteomes" id="UP000224854"/>
    </source>
</evidence>